<evidence type="ECO:0000313" key="2">
    <source>
        <dbReference type="Proteomes" id="UP000322917"/>
    </source>
</evidence>
<reference evidence="1 2" key="1">
    <citation type="submission" date="2016-11" db="EMBL/GenBank/DDBJ databases">
        <authorList>
            <person name="Varghese N."/>
            <person name="Submissions S."/>
        </authorList>
    </citation>
    <scope>NUCLEOTIDE SEQUENCE [LARGE SCALE GENOMIC DNA]</scope>
    <source>
        <strain evidence="1 2">DSM 15287</strain>
    </source>
</reference>
<dbReference type="EMBL" id="FQZD01000012">
    <property type="protein sequence ID" value="SHJ11709.1"/>
    <property type="molecule type" value="Genomic_DNA"/>
</dbReference>
<organism evidence="1 2">
    <name type="scientific">Propionispora hippei DSM 15287</name>
    <dbReference type="NCBI Taxonomy" id="1123003"/>
    <lineage>
        <taxon>Bacteria</taxon>
        <taxon>Bacillati</taxon>
        <taxon>Bacillota</taxon>
        <taxon>Negativicutes</taxon>
        <taxon>Selenomonadales</taxon>
        <taxon>Sporomusaceae</taxon>
        <taxon>Propionispora</taxon>
    </lineage>
</organism>
<dbReference type="OrthoDB" id="1667378at2"/>
<evidence type="ECO:0000313" key="1">
    <source>
        <dbReference type="EMBL" id="SHJ11709.1"/>
    </source>
</evidence>
<proteinExistence type="predicted"/>
<protein>
    <recommendedName>
        <fullName evidence="3">rRNA biogenesis protein rrp5</fullName>
    </recommendedName>
</protein>
<accession>A0A1M6GP52</accession>
<gene>
    <name evidence="1" type="ORF">SAMN02745170_01770</name>
</gene>
<dbReference type="Proteomes" id="UP000322917">
    <property type="component" value="Unassembled WGS sequence"/>
</dbReference>
<sequence>MSEVYLTLADGFEKLAAGYRALAVQGAGAQPKEEVPAAAPVKESKDIGIEAVRAVLAEKSRDGKTREVKALLMKYDVGKLSGVKPEDYAALLAEAEVL</sequence>
<keyword evidence="2" id="KW-1185">Reference proteome</keyword>
<dbReference type="RefSeq" id="WP_149734539.1">
    <property type="nucleotide sequence ID" value="NZ_FQZD01000012.1"/>
</dbReference>
<evidence type="ECO:0008006" key="3">
    <source>
        <dbReference type="Google" id="ProtNLM"/>
    </source>
</evidence>
<name>A0A1M6GP52_9FIRM</name>
<dbReference type="AlphaFoldDB" id="A0A1M6GP52"/>